<dbReference type="SUPFAM" id="SSF103473">
    <property type="entry name" value="MFS general substrate transporter"/>
    <property type="match status" value="1"/>
</dbReference>
<feature type="transmembrane region" description="Helical" evidence="7">
    <location>
        <begin position="184"/>
        <end position="202"/>
    </location>
</feature>
<proteinExistence type="predicted"/>
<dbReference type="InterPro" id="IPR011701">
    <property type="entry name" value="MFS"/>
</dbReference>
<evidence type="ECO:0000256" key="6">
    <source>
        <dbReference type="SAM" id="MobiDB-lite"/>
    </source>
</evidence>
<evidence type="ECO:0000256" key="3">
    <source>
        <dbReference type="ARBA" id="ARBA00022692"/>
    </source>
</evidence>
<evidence type="ECO:0000313" key="8">
    <source>
        <dbReference type="EMBL" id="GGJ80035.1"/>
    </source>
</evidence>
<gene>
    <name evidence="8" type="ORF">GCM10011583_09530</name>
</gene>
<evidence type="ECO:0000256" key="4">
    <source>
        <dbReference type="ARBA" id="ARBA00022989"/>
    </source>
</evidence>
<feature type="transmembrane region" description="Helical" evidence="7">
    <location>
        <begin position="234"/>
        <end position="255"/>
    </location>
</feature>
<comment type="subcellular location">
    <subcellularLocation>
        <location evidence="1">Cell membrane</location>
        <topology evidence="1">Multi-pass membrane protein</topology>
    </subcellularLocation>
</comment>
<dbReference type="CDD" id="cd06173">
    <property type="entry name" value="MFS_MefA_like"/>
    <property type="match status" value="1"/>
</dbReference>
<name>A0ABQ2DZJ4_9ACTN</name>
<feature type="transmembrane region" description="Helical" evidence="7">
    <location>
        <begin position="267"/>
        <end position="291"/>
    </location>
</feature>
<sequence length="444" mass="45585">MAGSDMARDGLRVKDTSSGPPLWTADFGLFFTARTTSLLGDAMLPVAITAAVLHAGYGASGVGYALAALVAPFAALIIFGGVMSDRLGARRLMVVSDAARLCSQGALALLFLSGTPQLWQILVLLALIGAGGALFQPGVASITPLIAQDVQKANATLRISESVTVVIGPSLAGLLLVISSPAAVVAVDALTYAASGLCLLLLRSVPMGPAERKGKSSFRADLVEGWQEFRARTWLWSVIVVFMLWQLAGAGPAMTLGNSSLVTDHGASVFGMVMSSLGAGSVLGGLLAIRLRPRYPLRAGALSMILWAPMPLSVALGFSAPLIAGCYAVSGVGMAFWIVMFHTSVQTHIPQDVLGRVHAYDAAGSLVMKPVGQAVAGPLAAVAGAVPLLYVSTSMALVACGLLLAIPAVRGLKSVQRSRPGHHGGGGTADHRTAGAQPPRVPQE</sequence>
<organism evidence="8 9">
    <name type="scientific">Streptomyces camponoticapitis</name>
    <dbReference type="NCBI Taxonomy" id="1616125"/>
    <lineage>
        <taxon>Bacteria</taxon>
        <taxon>Bacillati</taxon>
        <taxon>Actinomycetota</taxon>
        <taxon>Actinomycetes</taxon>
        <taxon>Kitasatosporales</taxon>
        <taxon>Streptomycetaceae</taxon>
        <taxon>Streptomyces</taxon>
    </lineage>
</organism>
<reference evidence="9" key="1">
    <citation type="journal article" date="2019" name="Int. J. Syst. Evol. Microbiol.">
        <title>The Global Catalogue of Microorganisms (GCM) 10K type strain sequencing project: providing services to taxonomists for standard genome sequencing and annotation.</title>
        <authorList>
            <consortium name="The Broad Institute Genomics Platform"/>
            <consortium name="The Broad Institute Genome Sequencing Center for Infectious Disease"/>
            <person name="Wu L."/>
            <person name="Ma J."/>
        </authorList>
    </citation>
    <scope>NUCLEOTIDE SEQUENCE [LARGE SCALE GENOMIC DNA]</scope>
    <source>
        <strain evidence="9">CGMCC 4.7275</strain>
    </source>
</reference>
<evidence type="ECO:0000313" key="9">
    <source>
        <dbReference type="Proteomes" id="UP000660265"/>
    </source>
</evidence>
<evidence type="ECO:0000256" key="1">
    <source>
        <dbReference type="ARBA" id="ARBA00004651"/>
    </source>
</evidence>
<dbReference type="PANTHER" id="PTHR23513:SF11">
    <property type="entry name" value="STAPHYLOFERRIN A TRANSPORTER"/>
    <property type="match status" value="1"/>
</dbReference>
<dbReference type="InterPro" id="IPR036259">
    <property type="entry name" value="MFS_trans_sf"/>
</dbReference>
<evidence type="ECO:0000256" key="5">
    <source>
        <dbReference type="ARBA" id="ARBA00023136"/>
    </source>
</evidence>
<evidence type="ECO:0000256" key="7">
    <source>
        <dbReference type="SAM" id="Phobius"/>
    </source>
</evidence>
<dbReference type="Pfam" id="PF07690">
    <property type="entry name" value="MFS_1"/>
    <property type="match status" value="1"/>
</dbReference>
<comment type="caution">
    <text evidence="8">The sequence shown here is derived from an EMBL/GenBank/DDBJ whole genome shotgun (WGS) entry which is preliminary data.</text>
</comment>
<dbReference type="EMBL" id="BMMV01000002">
    <property type="protein sequence ID" value="GGJ80035.1"/>
    <property type="molecule type" value="Genomic_DNA"/>
</dbReference>
<keyword evidence="5 7" id="KW-0472">Membrane</keyword>
<dbReference type="Proteomes" id="UP000660265">
    <property type="component" value="Unassembled WGS sequence"/>
</dbReference>
<feature type="transmembrane region" description="Helical" evidence="7">
    <location>
        <begin position="118"/>
        <end position="147"/>
    </location>
</feature>
<keyword evidence="3 7" id="KW-0812">Transmembrane</keyword>
<feature type="region of interest" description="Disordered" evidence="6">
    <location>
        <begin position="416"/>
        <end position="444"/>
    </location>
</feature>
<feature type="transmembrane region" description="Helical" evidence="7">
    <location>
        <begin position="159"/>
        <end position="178"/>
    </location>
</feature>
<feature type="transmembrane region" description="Helical" evidence="7">
    <location>
        <begin position="388"/>
        <end position="409"/>
    </location>
</feature>
<feature type="transmembrane region" description="Helical" evidence="7">
    <location>
        <begin position="312"/>
        <end position="340"/>
    </location>
</feature>
<feature type="transmembrane region" description="Helical" evidence="7">
    <location>
        <begin position="63"/>
        <end position="82"/>
    </location>
</feature>
<keyword evidence="2" id="KW-1003">Cell membrane</keyword>
<keyword evidence="9" id="KW-1185">Reference proteome</keyword>
<dbReference type="PANTHER" id="PTHR23513">
    <property type="entry name" value="INTEGRAL MEMBRANE EFFLUX PROTEIN-RELATED"/>
    <property type="match status" value="1"/>
</dbReference>
<dbReference type="Gene3D" id="1.20.1250.20">
    <property type="entry name" value="MFS general substrate transporter like domains"/>
    <property type="match status" value="1"/>
</dbReference>
<evidence type="ECO:0000256" key="2">
    <source>
        <dbReference type="ARBA" id="ARBA00022475"/>
    </source>
</evidence>
<feature type="transmembrane region" description="Helical" evidence="7">
    <location>
        <begin position="38"/>
        <end position="57"/>
    </location>
</feature>
<keyword evidence="4 7" id="KW-1133">Transmembrane helix</keyword>
<accession>A0ABQ2DZJ4</accession>
<protein>
    <submittedName>
        <fullName evidence="8">MFS transporter</fullName>
    </submittedName>
</protein>